<comment type="caution">
    <text evidence="1">The sequence shown here is derived from an EMBL/GenBank/DDBJ whole genome shotgun (WGS) entry which is preliminary data.</text>
</comment>
<gene>
    <name evidence="1" type="ORF">Aca07nite_25890</name>
</gene>
<evidence type="ECO:0008006" key="2">
    <source>
        <dbReference type="Google" id="ProtNLM"/>
    </source>
</evidence>
<sequence length="80" mass="9075">MRVYCDKLNIKPFFNPANIDHLNAESVNIDGRNVDPADHYGFAINPFGLERRSGERSSIERCDTVQFIIERYGSGQRGGE</sequence>
<accession>A0ABQ3WE67</accession>
<name>A0ABQ3WE67_9ACTN</name>
<dbReference type="EMBL" id="BOMF01000050">
    <property type="protein sequence ID" value="GID45314.1"/>
    <property type="molecule type" value="Genomic_DNA"/>
</dbReference>
<dbReference type="RefSeq" id="WP_204295825.1">
    <property type="nucleotide sequence ID" value="NZ_BAAAGQ010000034.1"/>
</dbReference>
<evidence type="ECO:0000313" key="1">
    <source>
        <dbReference type="EMBL" id="GID45314.1"/>
    </source>
</evidence>
<proteinExistence type="predicted"/>
<reference evidence="1" key="1">
    <citation type="submission" date="2021-01" db="EMBL/GenBank/DDBJ databases">
        <title>Whole genome shotgun sequence of Actinoplanes capillaceus NBRC 16408.</title>
        <authorList>
            <person name="Komaki H."/>
            <person name="Tamura T."/>
        </authorList>
    </citation>
    <scope>NUCLEOTIDE SEQUENCE [LARGE SCALE GENOMIC DNA]</scope>
    <source>
        <strain evidence="1">NBRC 16408</strain>
    </source>
</reference>
<protein>
    <recommendedName>
        <fullName evidence="2">HNH endonuclease</fullName>
    </recommendedName>
</protein>
<organism evidence="1">
    <name type="scientific">Actinoplanes campanulatus</name>
    <dbReference type="NCBI Taxonomy" id="113559"/>
    <lineage>
        <taxon>Bacteria</taxon>
        <taxon>Bacillati</taxon>
        <taxon>Actinomycetota</taxon>
        <taxon>Actinomycetes</taxon>
        <taxon>Micromonosporales</taxon>
        <taxon>Micromonosporaceae</taxon>
        <taxon>Actinoplanes</taxon>
    </lineage>
</organism>